<name>A0A2N1NAS0_9GLOM</name>
<protein>
    <submittedName>
        <fullName evidence="2">Uncharacterized protein</fullName>
    </submittedName>
</protein>
<feature type="region of interest" description="Disordered" evidence="1">
    <location>
        <begin position="76"/>
        <end position="108"/>
    </location>
</feature>
<comment type="caution">
    <text evidence="2">The sequence shown here is derived from an EMBL/GenBank/DDBJ whole genome shotgun (WGS) entry which is preliminary data.</text>
</comment>
<sequence>MQDFEIDNESDELDGINIGCLPEVDELREYLRILCQDIPTVEQLNDEQIINLLQNEDESDDDSSDEDVLGANCIRNYNPGTNLTQYPNLRRPQIPSPSDDESSPKNKRMKQTITYRVIIRLWSDYLDHRVVIRLYGCTITSLSGLRY</sequence>
<dbReference type="AlphaFoldDB" id="A0A2N1NAS0"/>
<organism evidence="2 3">
    <name type="scientific">Rhizophagus irregularis</name>
    <dbReference type="NCBI Taxonomy" id="588596"/>
    <lineage>
        <taxon>Eukaryota</taxon>
        <taxon>Fungi</taxon>
        <taxon>Fungi incertae sedis</taxon>
        <taxon>Mucoromycota</taxon>
        <taxon>Glomeromycotina</taxon>
        <taxon>Glomeromycetes</taxon>
        <taxon>Glomerales</taxon>
        <taxon>Glomeraceae</taxon>
        <taxon>Rhizophagus</taxon>
    </lineage>
</organism>
<dbReference type="Proteomes" id="UP000233469">
    <property type="component" value="Unassembled WGS sequence"/>
</dbReference>
<accession>A0A2N1NAS0</accession>
<reference evidence="2 3" key="1">
    <citation type="submission" date="2016-04" db="EMBL/GenBank/DDBJ databases">
        <title>Genome analyses suggest a sexual origin of heterokaryosis in a supposedly ancient asexual fungus.</title>
        <authorList>
            <person name="Ropars J."/>
            <person name="Sedzielewska K."/>
            <person name="Noel J."/>
            <person name="Charron P."/>
            <person name="Farinelli L."/>
            <person name="Marton T."/>
            <person name="Kruger M."/>
            <person name="Pelin A."/>
            <person name="Brachmann A."/>
            <person name="Corradi N."/>
        </authorList>
    </citation>
    <scope>NUCLEOTIDE SEQUENCE [LARGE SCALE GENOMIC DNA]</scope>
    <source>
        <strain evidence="2 3">C2</strain>
    </source>
</reference>
<dbReference type="EMBL" id="LLXL01000564">
    <property type="protein sequence ID" value="PKK70934.1"/>
    <property type="molecule type" value="Genomic_DNA"/>
</dbReference>
<gene>
    <name evidence="2" type="ORF">RhiirC2_711525</name>
</gene>
<evidence type="ECO:0000313" key="3">
    <source>
        <dbReference type="Proteomes" id="UP000233469"/>
    </source>
</evidence>
<evidence type="ECO:0000256" key="1">
    <source>
        <dbReference type="SAM" id="MobiDB-lite"/>
    </source>
</evidence>
<evidence type="ECO:0000313" key="2">
    <source>
        <dbReference type="EMBL" id="PKK70934.1"/>
    </source>
</evidence>
<feature type="compositionally biased region" description="Polar residues" evidence="1">
    <location>
        <begin position="78"/>
        <end position="87"/>
    </location>
</feature>
<proteinExistence type="predicted"/>
<reference evidence="2 3" key="2">
    <citation type="submission" date="2017-10" db="EMBL/GenBank/DDBJ databases">
        <title>Extensive intraspecific genome diversity in a model arbuscular mycorrhizal fungus.</title>
        <authorList>
            <person name="Chen E.C.H."/>
            <person name="Morin E."/>
            <person name="Baudet D."/>
            <person name="Noel J."/>
            <person name="Ndikumana S."/>
            <person name="Charron P."/>
            <person name="St-Onge C."/>
            <person name="Giorgi J."/>
            <person name="Grigoriev I.V."/>
            <person name="Roux C."/>
            <person name="Martin F.M."/>
            <person name="Corradi N."/>
        </authorList>
    </citation>
    <scope>NUCLEOTIDE SEQUENCE [LARGE SCALE GENOMIC DNA]</scope>
    <source>
        <strain evidence="2 3">C2</strain>
    </source>
</reference>